<keyword evidence="3 6" id="KW-0547">Nucleotide-binding</keyword>
<dbReference type="Gene3D" id="1.10.510.10">
    <property type="entry name" value="Transferase(Phosphotransferase) domain 1"/>
    <property type="match status" value="1"/>
</dbReference>
<organism evidence="9 10">
    <name type="scientific">Chondrus crispus</name>
    <name type="common">Carrageen Irish moss</name>
    <name type="synonym">Polymorpha crispa</name>
    <dbReference type="NCBI Taxonomy" id="2769"/>
    <lineage>
        <taxon>Eukaryota</taxon>
        <taxon>Rhodophyta</taxon>
        <taxon>Florideophyceae</taxon>
        <taxon>Rhodymeniophycidae</taxon>
        <taxon>Gigartinales</taxon>
        <taxon>Gigartinaceae</taxon>
        <taxon>Chondrus</taxon>
    </lineage>
</organism>
<evidence type="ECO:0000256" key="2">
    <source>
        <dbReference type="ARBA" id="ARBA00022679"/>
    </source>
</evidence>
<evidence type="ECO:0000313" key="10">
    <source>
        <dbReference type="Proteomes" id="UP000012073"/>
    </source>
</evidence>
<dbReference type="KEGG" id="ccp:CHC_T00008767001"/>
<proteinExistence type="predicted"/>
<dbReference type="STRING" id="2769.R7QKS5"/>
<dbReference type="PROSITE" id="PS50011">
    <property type="entry name" value="PROTEIN_KINASE_DOM"/>
    <property type="match status" value="1"/>
</dbReference>
<dbReference type="Gramene" id="CDF39122">
    <property type="protein sequence ID" value="CDF39122"/>
    <property type="gene ID" value="CHC_T00008767001"/>
</dbReference>
<evidence type="ECO:0000313" key="9">
    <source>
        <dbReference type="EMBL" id="CDF39122.1"/>
    </source>
</evidence>
<evidence type="ECO:0000256" key="3">
    <source>
        <dbReference type="ARBA" id="ARBA00022741"/>
    </source>
</evidence>
<feature type="compositionally biased region" description="Polar residues" evidence="7">
    <location>
        <begin position="653"/>
        <end position="668"/>
    </location>
</feature>
<sequence length="694" mass="76453">MNPNHTRTVAPASSSSLSAIQNATVPPRNPSPALSSHPRAFWQRVTQNYPLTTSMTDPSLMLSAQNHAVYSRHQYARETYSQLRRARRLSANNLVPQALPKALPALNPAPAPDSTDSHSLSPTSSTSTTTATTSATTTASETPSYVTASSTDRSALAPDSRPRFQDRSTDRPGAGSKRVSLRPKSSPASSLQDRTTRREREYAQNRALLAKRLRGSNPEASNSTSSLAELAATSSTVSTDVADSHAPPSPQQIANRRGHRRRASESSSYFAAKPRVKRLHSEHIAHHQGVPILAIKRPISLNDFRLSKVVGTGGTATVVRAEPILGSVAASVIPVKEVALKAVSRKGLNRRAQHYLNREIHIHQSVQNHPHIASLYNVFQDSAGVYLAMELMRGSDLYTALKKERRGISEVVALSILTQILDALQYMHSMGCAHRDIKPENLMFVEKPNLAEGHDTPVIKLVDFGLACVRNPSSPRKEWLSSEKCGTVRYAAPEIVNEASYLPELCDIWSVGVVMYSMIANRNPYTGKTEKEVIYQIQHNELSFKGPEWDRVSDDTKNFIRCAMKRKSTERPTAAIALEEVRRIHDKLSSSTSNESWSSEDEGWVAERMRSRHTASSQQTTPDVHEFSSHATRQSNPRRGRPDHPPEGDERSSSPCSYTEDATSQPSNFFGGLVKAWFRGTSPSSDRDGTCNSE</sequence>
<dbReference type="GO" id="GO:0005524">
    <property type="term" value="F:ATP binding"/>
    <property type="evidence" value="ECO:0007669"/>
    <property type="project" value="UniProtKB-UniRule"/>
</dbReference>
<feature type="region of interest" description="Disordered" evidence="7">
    <location>
        <begin position="587"/>
        <end position="668"/>
    </location>
</feature>
<dbReference type="InterPro" id="IPR050205">
    <property type="entry name" value="CDPK_Ser/Thr_kinases"/>
</dbReference>
<dbReference type="OMA" id="ASEDHYQ"/>
<dbReference type="AlphaFoldDB" id="R7QKS5"/>
<dbReference type="SMART" id="SM00220">
    <property type="entry name" value="S_TKc"/>
    <property type="match status" value="1"/>
</dbReference>
<feature type="domain" description="Protein kinase" evidence="8">
    <location>
        <begin position="304"/>
        <end position="588"/>
    </location>
</feature>
<dbReference type="InterPro" id="IPR000719">
    <property type="entry name" value="Prot_kinase_dom"/>
</dbReference>
<keyword evidence="5 6" id="KW-0067">ATP-binding</keyword>
<dbReference type="PROSITE" id="PS00108">
    <property type="entry name" value="PROTEIN_KINASE_ST"/>
    <property type="match status" value="1"/>
</dbReference>
<feature type="region of interest" description="Disordered" evidence="7">
    <location>
        <begin position="1"/>
        <end position="37"/>
    </location>
</feature>
<evidence type="ECO:0000256" key="6">
    <source>
        <dbReference type="PROSITE-ProRule" id="PRU10141"/>
    </source>
</evidence>
<protein>
    <submittedName>
        <fullName evidence="9">Serine/threonine protein kinase, Rhodoplastic</fullName>
    </submittedName>
</protein>
<feature type="compositionally biased region" description="Basic and acidic residues" evidence="7">
    <location>
        <begin position="640"/>
        <end position="652"/>
    </location>
</feature>
<dbReference type="EMBL" id="HG002002">
    <property type="protein sequence ID" value="CDF39122.1"/>
    <property type="molecule type" value="Genomic_DNA"/>
</dbReference>
<dbReference type="Pfam" id="PF00069">
    <property type="entry name" value="Pkinase"/>
    <property type="match status" value="1"/>
</dbReference>
<name>R7QKS5_CHOCR</name>
<dbReference type="GeneID" id="17326752"/>
<dbReference type="PANTHER" id="PTHR24349">
    <property type="entry name" value="SERINE/THREONINE-PROTEIN KINASE"/>
    <property type="match status" value="1"/>
</dbReference>
<keyword evidence="2" id="KW-0808">Transferase</keyword>
<reference evidence="10" key="1">
    <citation type="journal article" date="2013" name="Proc. Natl. Acad. Sci. U.S.A.">
        <title>Genome structure and metabolic features in the red seaweed Chondrus crispus shed light on evolution of the Archaeplastida.</title>
        <authorList>
            <person name="Collen J."/>
            <person name="Porcel B."/>
            <person name="Carre W."/>
            <person name="Ball S.G."/>
            <person name="Chaparro C."/>
            <person name="Tonon T."/>
            <person name="Barbeyron T."/>
            <person name="Michel G."/>
            <person name="Noel B."/>
            <person name="Valentin K."/>
            <person name="Elias M."/>
            <person name="Artiguenave F."/>
            <person name="Arun A."/>
            <person name="Aury J.M."/>
            <person name="Barbosa-Neto J.F."/>
            <person name="Bothwell J.H."/>
            <person name="Bouget F.Y."/>
            <person name="Brillet L."/>
            <person name="Cabello-Hurtado F."/>
            <person name="Capella-Gutierrez S."/>
            <person name="Charrier B."/>
            <person name="Cladiere L."/>
            <person name="Cock J.M."/>
            <person name="Coelho S.M."/>
            <person name="Colleoni C."/>
            <person name="Czjzek M."/>
            <person name="Da Silva C."/>
            <person name="Delage L."/>
            <person name="Denoeud F."/>
            <person name="Deschamps P."/>
            <person name="Dittami S.M."/>
            <person name="Gabaldon T."/>
            <person name="Gachon C.M."/>
            <person name="Groisillier A."/>
            <person name="Herve C."/>
            <person name="Jabbari K."/>
            <person name="Katinka M."/>
            <person name="Kloareg B."/>
            <person name="Kowalczyk N."/>
            <person name="Labadie K."/>
            <person name="Leblanc C."/>
            <person name="Lopez P.J."/>
            <person name="McLachlan D.H."/>
            <person name="Meslet-Cladiere L."/>
            <person name="Moustafa A."/>
            <person name="Nehr Z."/>
            <person name="Nyvall Collen P."/>
            <person name="Panaud O."/>
            <person name="Partensky F."/>
            <person name="Poulain J."/>
            <person name="Rensing S.A."/>
            <person name="Rousvoal S."/>
            <person name="Samson G."/>
            <person name="Symeonidi A."/>
            <person name="Weissenbach J."/>
            <person name="Zambounis A."/>
            <person name="Wincker P."/>
            <person name="Boyen C."/>
        </authorList>
    </citation>
    <scope>NUCLEOTIDE SEQUENCE [LARGE SCALE GENOMIC DNA]</scope>
    <source>
        <strain evidence="10">cv. Stackhouse</strain>
    </source>
</reference>
<evidence type="ECO:0000256" key="1">
    <source>
        <dbReference type="ARBA" id="ARBA00022527"/>
    </source>
</evidence>
<dbReference type="Proteomes" id="UP000012073">
    <property type="component" value="Unassembled WGS sequence"/>
</dbReference>
<keyword evidence="4 9" id="KW-0418">Kinase</keyword>
<feature type="binding site" evidence="6">
    <location>
        <position position="341"/>
    </location>
    <ligand>
        <name>ATP</name>
        <dbReference type="ChEBI" id="CHEBI:30616"/>
    </ligand>
</feature>
<feature type="compositionally biased region" description="Polar residues" evidence="7">
    <location>
        <begin position="1"/>
        <end position="24"/>
    </location>
</feature>
<evidence type="ECO:0000256" key="4">
    <source>
        <dbReference type="ARBA" id="ARBA00022777"/>
    </source>
</evidence>
<dbReference type="InterPro" id="IPR017441">
    <property type="entry name" value="Protein_kinase_ATP_BS"/>
</dbReference>
<dbReference type="PROSITE" id="PS00107">
    <property type="entry name" value="PROTEIN_KINASE_ATP"/>
    <property type="match status" value="1"/>
</dbReference>
<gene>
    <name evidence="9" type="ORF">CHC_T00008767001</name>
</gene>
<dbReference type="InterPro" id="IPR008271">
    <property type="entry name" value="Ser/Thr_kinase_AS"/>
</dbReference>
<dbReference type="InterPro" id="IPR011009">
    <property type="entry name" value="Kinase-like_dom_sf"/>
</dbReference>
<feature type="compositionally biased region" description="Low complexity" evidence="7">
    <location>
        <begin position="219"/>
        <end position="241"/>
    </location>
</feature>
<dbReference type="OrthoDB" id="40902at2759"/>
<evidence type="ECO:0000256" key="7">
    <source>
        <dbReference type="SAM" id="MobiDB-lite"/>
    </source>
</evidence>
<dbReference type="GO" id="GO:0004674">
    <property type="term" value="F:protein serine/threonine kinase activity"/>
    <property type="evidence" value="ECO:0007669"/>
    <property type="project" value="UniProtKB-KW"/>
</dbReference>
<keyword evidence="1 9" id="KW-0723">Serine/threonine-protein kinase</keyword>
<feature type="compositionally biased region" description="Basic and acidic residues" evidence="7">
    <location>
        <begin position="194"/>
        <end position="203"/>
    </location>
</feature>
<feature type="region of interest" description="Disordered" evidence="7">
    <location>
        <begin position="103"/>
        <end position="271"/>
    </location>
</feature>
<evidence type="ECO:0000259" key="8">
    <source>
        <dbReference type="PROSITE" id="PS50011"/>
    </source>
</evidence>
<dbReference type="SUPFAM" id="SSF56112">
    <property type="entry name" value="Protein kinase-like (PK-like)"/>
    <property type="match status" value="1"/>
</dbReference>
<keyword evidence="10" id="KW-1185">Reference proteome</keyword>
<dbReference type="RefSeq" id="XP_005719033.1">
    <property type="nucleotide sequence ID" value="XM_005718976.1"/>
</dbReference>
<accession>R7QKS5</accession>
<evidence type="ECO:0000256" key="5">
    <source>
        <dbReference type="ARBA" id="ARBA00022840"/>
    </source>
</evidence>
<feature type="compositionally biased region" description="Low complexity" evidence="7">
    <location>
        <begin position="103"/>
        <end position="144"/>
    </location>
</feature>
<dbReference type="Gene3D" id="3.30.200.20">
    <property type="entry name" value="Phosphorylase Kinase, domain 1"/>
    <property type="match status" value="1"/>
</dbReference>
<feature type="compositionally biased region" description="Basic and acidic residues" evidence="7">
    <location>
        <begin position="160"/>
        <end position="170"/>
    </location>
</feature>